<proteinExistence type="predicted"/>
<dbReference type="Proteomes" id="UP000191116">
    <property type="component" value="Unassembled WGS sequence"/>
</dbReference>
<evidence type="ECO:0000313" key="2">
    <source>
        <dbReference type="EMBL" id="SKA58445.1"/>
    </source>
</evidence>
<evidence type="ECO:0000256" key="1">
    <source>
        <dbReference type="SAM" id="MobiDB-lite"/>
    </source>
</evidence>
<dbReference type="RefSeq" id="WP_080176576.1">
    <property type="nucleotide sequence ID" value="NZ_AP024860.1"/>
</dbReference>
<organism evidence="2 3">
    <name type="scientific">Photobacterium toruni</name>
    <dbReference type="NCBI Taxonomy" id="1935446"/>
    <lineage>
        <taxon>Bacteria</taxon>
        <taxon>Pseudomonadati</taxon>
        <taxon>Pseudomonadota</taxon>
        <taxon>Gammaproteobacteria</taxon>
        <taxon>Vibrionales</taxon>
        <taxon>Vibrionaceae</taxon>
        <taxon>Photobacterium</taxon>
    </lineage>
</organism>
<accession>A0A1T4V0J4</accession>
<reference evidence="2 3" key="1">
    <citation type="submission" date="2017-02" db="EMBL/GenBank/DDBJ databases">
        <authorList>
            <person name="Peterson S.W."/>
        </authorList>
    </citation>
    <scope>NUCLEOTIDE SEQUENCE [LARGE SCALE GENOMIC DNA]</scope>
    <source>
        <strain evidence="2 3">CECT 9189</strain>
    </source>
</reference>
<evidence type="ECO:0000313" key="3">
    <source>
        <dbReference type="Proteomes" id="UP000191116"/>
    </source>
</evidence>
<feature type="region of interest" description="Disordered" evidence="1">
    <location>
        <begin position="80"/>
        <end position="100"/>
    </location>
</feature>
<dbReference type="AlphaFoldDB" id="A0A1T4V0J4"/>
<gene>
    <name evidence="2" type="ORF">CZ814_03969</name>
</gene>
<sequence length="190" mass="21330">MRDEEIQEYLKPLINTIESGNITKSKAIQLHVQLLLNIRSYGISVDKIISIAGIDISKRVFSSRLSEAKKRLTNEQIKKPTAEKNLDLKPTSSGSCKAPDAVNKNGDSELKYSLSEWSNATKFGDNGIKTYKKAEAVGLCPSDFHGLNSYASIYIIQMINSWAKTFNNIFIDDDQKPTKEQFLSKYKCSI</sequence>
<protein>
    <submittedName>
        <fullName evidence="2">Uncharacterized protein</fullName>
    </submittedName>
</protein>
<dbReference type="EMBL" id="FUWP01000051">
    <property type="protein sequence ID" value="SKA58445.1"/>
    <property type="molecule type" value="Genomic_DNA"/>
</dbReference>
<name>A0A1T4V0J4_9GAMM</name>